<evidence type="ECO:0000313" key="4">
    <source>
        <dbReference type="Proteomes" id="UP000294114"/>
    </source>
</evidence>
<dbReference type="InterPro" id="IPR011659">
    <property type="entry name" value="WD40"/>
</dbReference>
<dbReference type="AlphaFoldDB" id="A0A4Q8BDX1"/>
<keyword evidence="4" id="KW-1185">Reference proteome</keyword>
<dbReference type="Gene3D" id="2.120.10.30">
    <property type="entry name" value="TolB, C-terminal domain"/>
    <property type="match status" value="2"/>
</dbReference>
<accession>A0A4Q8BDX1</accession>
<dbReference type="OrthoDB" id="9808778at2"/>
<feature type="signal peptide" evidence="2">
    <location>
        <begin position="1"/>
        <end position="29"/>
    </location>
</feature>
<gene>
    <name evidence="3" type="ORF">EV384_4730</name>
</gene>
<evidence type="ECO:0000256" key="2">
    <source>
        <dbReference type="SAM" id="SignalP"/>
    </source>
</evidence>
<dbReference type="PANTHER" id="PTHR36842:SF1">
    <property type="entry name" value="PROTEIN TOLB"/>
    <property type="match status" value="1"/>
</dbReference>
<proteinExistence type="inferred from homology"/>
<dbReference type="InterPro" id="IPR011042">
    <property type="entry name" value="6-blade_b-propeller_TolB-like"/>
</dbReference>
<dbReference type="SUPFAM" id="SSF69304">
    <property type="entry name" value="Tricorn protease N-terminal domain"/>
    <property type="match status" value="1"/>
</dbReference>
<comment type="caution">
    <text evidence="3">The sequence shown here is derived from an EMBL/GenBank/DDBJ whole genome shotgun (WGS) entry which is preliminary data.</text>
</comment>
<organism evidence="3 4">
    <name type="scientific">Micromonospora kangleipakensis</name>
    <dbReference type="NCBI Taxonomy" id="1077942"/>
    <lineage>
        <taxon>Bacteria</taxon>
        <taxon>Bacillati</taxon>
        <taxon>Actinomycetota</taxon>
        <taxon>Actinomycetes</taxon>
        <taxon>Micromonosporales</taxon>
        <taxon>Micromonosporaceae</taxon>
        <taxon>Micromonospora</taxon>
    </lineage>
</organism>
<dbReference type="EMBL" id="SHLD01000001">
    <property type="protein sequence ID" value="RZU76114.1"/>
    <property type="molecule type" value="Genomic_DNA"/>
</dbReference>
<evidence type="ECO:0000256" key="1">
    <source>
        <dbReference type="ARBA" id="ARBA00009820"/>
    </source>
</evidence>
<dbReference type="Pfam" id="PF07676">
    <property type="entry name" value="PD40"/>
    <property type="match status" value="3"/>
</dbReference>
<sequence>MGRQTMRSLAAAATLLAGLLLGGTTPAFASAPVNGQLAFDRGENAVFISNPDGTAERRLSPDSAEGCCATWSPDGTMLAQLALTEDGQCCTGLYNADGTGFHVLARPSPGFLAGCTTWSPDQTHLACEAWDETDPDFASGVFTIRLDGSYLTRLTTNPYPGGTDLKCDYSPDGSQIAFYRDDPTRKNGNSALFVMDSDGTNVKRITPWGKLRNCASWSPDGKWLLFNNFHGQIWRVHPDGSDLQQIKLHTGESWYFAFEPDWSPDGNRFAFSMWNPALGQDDIYTAAADGTDIVQVTNTPEHEGNVSWGSNPVGLSR</sequence>
<keyword evidence="2" id="KW-0732">Signal</keyword>
<evidence type="ECO:0000313" key="3">
    <source>
        <dbReference type="EMBL" id="RZU76114.1"/>
    </source>
</evidence>
<reference evidence="3 4" key="1">
    <citation type="submission" date="2019-02" db="EMBL/GenBank/DDBJ databases">
        <title>Sequencing the genomes of 1000 actinobacteria strains.</title>
        <authorList>
            <person name="Klenk H.-P."/>
        </authorList>
    </citation>
    <scope>NUCLEOTIDE SEQUENCE [LARGE SCALE GENOMIC DNA]</scope>
    <source>
        <strain evidence="3 4">DSM 45612</strain>
    </source>
</reference>
<dbReference type="Proteomes" id="UP000294114">
    <property type="component" value="Unassembled WGS sequence"/>
</dbReference>
<protein>
    <submittedName>
        <fullName evidence="3">WD40 repeat protein</fullName>
    </submittedName>
</protein>
<feature type="chain" id="PRO_5020326058" evidence="2">
    <location>
        <begin position="30"/>
        <end position="317"/>
    </location>
</feature>
<dbReference type="PANTHER" id="PTHR36842">
    <property type="entry name" value="PROTEIN TOLB HOMOLOG"/>
    <property type="match status" value="1"/>
</dbReference>
<name>A0A4Q8BDX1_9ACTN</name>
<dbReference type="RefSeq" id="WP_130336566.1">
    <property type="nucleotide sequence ID" value="NZ_SHLD01000001.1"/>
</dbReference>
<comment type="similarity">
    <text evidence="1">Belongs to the TolB family.</text>
</comment>